<evidence type="ECO:0000256" key="11">
    <source>
        <dbReference type="PIRNR" id="PIRNR016933"/>
    </source>
</evidence>
<evidence type="ECO:0000256" key="12">
    <source>
        <dbReference type="SAM" id="Phobius"/>
    </source>
</evidence>
<dbReference type="AlphaFoldDB" id="A0A845DPS3"/>
<evidence type="ECO:0000313" key="13">
    <source>
        <dbReference type="EMBL" id="MYL19443.1"/>
    </source>
</evidence>
<dbReference type="EC" id="3.4.-.-" evidence="11"/>
<protein>
    <recommendedName>
        <fullName evidence="3 11">Protease PrsW</fullName>
        <ecNumber evidence="11">3.4.-.-</ecNumber>
    </recommendedName>
    <alternativeName>
        <fullName evidence="10 11">Protease responsible for activating sigma-W</fullName>
    </alternativeName>
</protein>
<feature type="transmembrane region" description="Helical" evidence="12">
    <location>
        <begin position="99"/>
        <end position="119"/>
    </location>
</feature>
<comment type="caution">
    <text evidence="13">The sequence shown here is derived from an EMBL/GenBank/DDBJ whole genome shotgun (WGS) entry which is preliminary data.</text>
</comment>
<evidence type="ECO:0000256" key="3">
    <source>
        <dbReference type="ARBA" id="ARBA00018997"/>
    </source>
</evidence>
<dbReference type="GO" id="GO:0008237">
    <property type="term" value="F:metallopeptidase activity"/>
    <property type="evidence" value="ECO:0007669"/>
    <property type="project" value="UniProtKB-KW"/>
</dbReference>
<keyword evidence="6 12" id="KW-0812">Transmembrane</keyword>
<dbReference type="NCBIfam" id="NF033739">
    <property type="entry name" value="intramemb_PrsW"/>
    <property type="match status" value="1"/>
</dbReference>
<dbReference type="PANTHER" id="PTHR36844">
    <property type="entry name" value="PROTEASE PRSW"/>
    <property type="match status" value="1"/>
</dbReference>
<evidence type="ECO:0000256" key="7">
    <source>
        <dbReference type="ARBA" id="ARBA00022801"/>
    </source>
</evidence>
<feature type="transmembrane region" description="Helical" evidence="12">
    <location>
        <begin position="187"/>
        <end position="203"/>
    </location>
</feature>
<dbReference type="Pfam" id="PF13367">
    <property type="entry name" value="PrsW-protease"/>
    <property type="match status" value="1"/>
</dbReference>
<comment type="similarity">
    <text evidence="2 11">Belongs to the protease PrsW family.</text>
</comment>
<keyword evidence="5 11" id="KW-0645">Protease</keyword>
<evidence type="ECO:0000256" key="8">
    <source>
        <dbReference type="ARBA" id="ARBA00022989"/>
    </source>
</evidence>
<evidence type="ECO:0000256" key="1">
    <source>
        <dbReference type="ARBA" id="ARBA00004651"/>
    </source>
</evidence>
<dbReference type="EMBL" id="WMET01000001">
    <property type="protein sequence ID" value="MYL19443.1"/>
    <property type="molecule type" value="Genomic_DNA"/>
</dbReference>
<comment type="subcellular location">
    <subcellularLocation>
        <location evidence="1">Cell membrane</location>
        <topology evidence="1">Multi-pass membrane protein</topology>
    </subcellularLocation>
</comment>
<evidence type="ECO:0000256" key="4">
    <source>
        <dbReference type="ARBA" id="ARBA00022475"/>
    </source>
</evidence>
<dbReference type="OrthoDB" id="5504276at2"/>
<sequence length="225" mass="26031">MAILTAAISPAVAIMTFIYLSKRIELEPLPLIIRMFVIGVIMVFPIMFIQYAFEAEQVITNQLFVSFFLAGLLEEFFKWFFLLFVAYRHSHFDHHYDGIIYGGAISLGFATIENVLFLFNKGIEIAILRAVFPVSSHALFGIIMGYYMGKAKFTTIHVRKSLACALIIPVVLHTVYDYIITIQTDTWAYWITPFMILLWIVGFRKIRLANDHHESIHYNHQETPR</sequence>
<dbReference type="RefSeq" id="WP_160835829.1">
    <property type="nucleotide sequence ID" value="NZ_JAIVAK010000005.1"/>
</dbReference>
<proteinExistence type="inferred from homology"/>
<dbReference type="PANTHER" id="PTHR36844:SF1">
    <property type="entry name" value="PROTEASE PRSW"/>
    <property type="match status" value="1"/>
</dbReference>
<keyword evidence="8 12" id="KW-1133">Transmembrane helix</keyword>
<evidence type="ECO:0000256" key="9">
    <source>
        <dbReference type="ARBA" id="ARBA00023136"/>
    </source>
</evidence>
<keyword evidence="7 11" id="KW-0378">Hydrolase</keyword>
<reference evidence="13 14" key="1">
    <citation type="submission" date="2019-11" db="EMBL/GenBank/DDBJ databases">
        <title>Genome sequences of 17 halophilic strains isolated from different environments.</title>
        <authorList>
            <person name="Furrow R.E."/>
        </authorList>
    </citation>
    <scope>NUCLEOTIDE SEQUENCE [LARGE SCALE GENOMIC DNA]</scope>
    <source>
        <strain evidence="13 14">22511_23_Filter</strain>
    </source>
</reference>
<keyword evidence="9 11" id="KW-0472">Membrane</keyword>
<accession>A0A845DPS3</accession>
<dbReference type="InterPro" id="IPR023596">
    <property type="entry name" value="Peptidase_PrsW_arch/bac"/>
</dbReference>
<feature type="transmembrane region" description="Helical" evidence="12">
    <location>
        <begin position="125"/>
        <end position="149"/>
    </location>
</feature>
<comment type="function">
    <text evidence="11">Involved in the degradation of specific anti-sigma factors.</text>
</comment>
<evidence type="ECO:0000256" key="10">
    <source>
        <dbReference type="ARBA" id="ARBA00030345"/>
    </source>
</evidence>
<dbReference type="GO" id="GO:0006508">
    <property type="term" value="P:proteolysis"/>
    <property type="evidence" value="ECO:0007669"/>
    <property type="project" value="UniProtKB-KW"/>
</dbReference>
<feature type="transmembrane region" description="Helical" evidence="12">
    <location>
        <begin position="31"/>
        <end position="53"/>
    </location>
</feature>
<dbReference type="Proteomes" id="UP000460949">
    <property type="component" value="Unassembled WGS sequence"/>
</dbReference>
<dbReference type="GO" id="GO:0005886">
    <property type="term" value="C:plasma membrane"/>
    <property type="evidence" value="ECO:0007669"/>
    <property type="project" value="UniProtKB-SubCell"/>
</dbReference>
<keyword evidence="4 11" id="KW-1003">Cell membrane</keyword>
<name>A0A845DPS3_9BACI</name>
<evidence type="ECO:0000256" key="5">
    <source>
        <dbReference type="ARBA" id="ARBA00022670"/>
    </source>
</evidence>
<evidence type="ECO:0000256" key="2">
    <source>
        <dbReference type="ARBA" id="ARBA00009165"/>
    </source>
</evidence>
<evidence type="ECO:0000256" key="6">
    <source>
        <dbReference type="ARBA" id="ARBA00022692"/>
    </source>
</evidence>
<feature type="transmembrane region" description="Helical" evidence="12">
    <location>
        <begin position="6"/>
        <end position="24"/>
    </location>
</feature>
<dbReference type="InterPro" id="IPR026898">
    <property type="entry name" value="PrsW"/>
</dbReference>
<feature type="transmembrane region" description="Helical" evidence="12">
    <location>
        <begin position="65"/>
        <end position="87"/>
    </location>
</feature>
<gene>
    <name evidence="13" type="primary">prsW</name>
    <name evidence="13" type="ORF">GLW04_06035</name>
</gene>
<evidence type="ECO:0000313" key="14">
    <source>
        <dbReference type="Proteomes" id="UP000460949"/>
    </source>
</evidence>
<organism evidence="13 14">
    <name type="scientific">Halobacillus litoralis</name>
    <dbReference type="NCBI Taxonomy" id="45668"/>
    <lineage>
        <taxon>Bacteria</taxon>
        <taxon>Bacillati</taxon>
        <taxon>Bacillota</taxon>
        <taxon>Bacilli</taxon>
        <taxon>Bacillales</taxon>
        <taxon>Bacillaceae</taxon>
        <taxon>Halobacillus</taxon>
    </lineage>
</organism>
<keyword evidence="13" id="KW-0482">Metalloprotease</keyword>
<dbReference type="PIRSF" id="PIRSF016933">
    <property type="entry name" value="PrsW"/>
    <property type="match status" value="1"/>
</dbReference>